<protein>
    <submittedName>
        <fullName evidence="2">Uncharacterized protein</fullName>
    </submittedName>
</protein>
<organism evidence="2 3">
    <name type="scientific">Eumeta variegata</name>
    <name type="common">Bagworm moth</name>
    <name type="synonym">Eumeta japonica</name>
    <dbReference type="NCBI Taxonomy" id="151549"/>
    <lineage>
        <taxon>Eukaryota</taxon>
        <taxon>Metazoa</taxon>
        <taxon>Ecdysozoa</taxon>
        <taxon>Arthropoda</taxon>
        <taxon>Hexapoda</taxon>
        <taxon>Insecta</taxon>
        <taxon>Pterygota</taxon>
        <taxon>Neoptera</taxon>
        <taxon>Endopterygota</taxon>
        <taxon>Lepidoptera</taxon>
        <taxon>Glossata</taxon>
        <taxon>Ditrysia</taxon>
        <taxon>Tineoidea</taxon>
        <taxon>Psychidae</taxon>
        <taxon>Oiketicinae</taxon>
        <taxon>Eumeta</taxon>
    </lineage>
</organism>
<feature type="region of interest" description="Disordered" evidence="1">
    <location>
        <begin position="1"/>
        <end position="32"/>
    </location>
</feature>
<feature type="compositionally biased region" description="Polar residues" evidence="1">
    <location>
        <begin position="108"/>
        <end position="124"/>
    </location>
</feature>
<reference evidence="2 3" key="1">
    <citation type="journal article" date="2019" name="Commun. Biol.">
        <title>The bagworm genome reveals a unique fibroin gene that provides high tensile strength.</title>
        <authorList>
            <person name="Kono N."/>
            <person name="Nakamura H."/>
            <person name="Ohtoshi R."/>
            <person name="Tomita M."/>
            <person name="Numata K."/>
            <person name="Arakawa K."/>
        </authorList>
    </citation>
    <scope>NUCLEOTIDE SEQUENCE [LARGE SCALE GENOMIC DNA]</scope>
</reference>
<evidence type="ECO:0000313" key="2">
    <source>
        <dbReference type="EMBL" id="GBP64819.1"/>
    </source>
</evidence>
<keyword evidence="3" id="KW-1185">Reference proteome</keyword>
<sequence>MKVKIAAKQHTGSSDKDWRKNSKQSNRILEKDNTQIEVHTKQDTTALLQLINERLEMMTSELKVLRNKKPSPPVQNLATELTQVQIKSNVTYTTKAAAPPNLRPNHTLIVSSVDPKNTGEQAGH</sequence>
<proteinExistence type="predicted"/>
<gene>
    <name evidence="2" type="ORF">EVAR_50335_1</name>
</gene>
<name>A0A4C1XRM4_EUMVA</name>
<comment type="caution">
    <text evidence="2">The sequence shown here is derived from an EMBL/GenBank/DDBJ whole genome shotgun (WGS) entry which is preliminary data.</text>
</comment>
<feature type="region of interest" description="Disordered" evidence="1">
    <location>
        <begin position="95"/>
        <end position="124"/>
    </location>
</feature>
<dbReference type="AlphaFoldDB" id="A0A4C1XRM4"/>
<dbReference type="Proteomes" id="UP000299102">
    <property type="component" value="Unassembled WGS sequence"/>
</dbReference>
<evidence type="ECO:0000313" key="3">
    <source>
        <dbReference type="Proteomes" id="UP000299102"/>
    </source>
</evidence>
<accession>A0A4C1XRM4</accession>
<dbReference type="OrthoDB" id="10022108at2759"/>
<dbReference type="EMBL" id="BGZK01000910">
    <property type="protein sequence ID" value="GBP64819.1"/>
    <property type="molecule type" value="Genomic_DNA"/>
</dbReference>
<evidence type="ECO:0000256" key="1">
    <source>
        <dbReference type="SAM" id="MobiDB-lite"/>
    </source>
</evidence>